<dbReference type="InterPro" id="IPR051310">
    <property type="entry name" value="MCP_chemotaxis"/>
</dbReference>
<dbReference type="PANTHER" id="PTHR43531:SF5">
    <property type="entry name" value="METHYL-ACCEPTING CHEMOTAXIS PROTEIN III"/>
    <property type="match status" value="1"/>
</dbReference>
<evidence type="ECO:0000313" key="9">
    <source>
        <dbReference type="Proteomes" id="UP001228139"/>
    </source>
</evidence>
<evidence type="ECO:0000256" key="3">
    <source>
        <dbReference type="ARBA" id="ARBA00023224"/>
    </source>
</evidence>
<comment type="similarity">
    <text evidence="4">Belongs to the methyl-accepting chemotaxis (MCP) protein family.</text>
</comment>
<keyword evidence="2" id="KW-0145">Chemotaxis</keyword>
<dbReference type="AlphaFoldDB" id="A0AA50HMX0"/>
<feature type="domain" description="Methyl-accepting transducer" evidence="7">
    <location>
        <begin position="270"/>
        <end position="499"/>
    </location>
</feature>
<evidence type="ECO:0000313" key="8">
    <source>
        <dbReference type="EMBL" id="WLS80733.1"/>
    </source>
</evidence>
<organism evidence="8 9">
    <name type="scientific">Erwinia pyri</name>
    <dbReference type="NCBI Taxonomy" id="3062598"/>
    <lineage>
        <taxon>Bacteria</taxon>
        <taxon>Pseudomonadati</taxon>
        <taxon>Pseudomonadota</taxon>
        <taxon>Gammaproteobacteria</taxon>
        <taxon>Enterobacterales</taxon>
        <taxon>Erwiniaceae</taxon>
        <taxon>Erwinia</taxon>
    </lineage>
</organism>
<dbReference type="GO" id="GO:0005886">
    <property type="term" value="C:plasma membrane"/>
    <property type="evidence" value="ECO:0007669"/>
    <property type="project" value="TreeGrafter"/>
</dbReference>
<dbReference type="PANTHER" id="PTHR43531">
    <property type="entry name" value="PROTEIN ICFG"/>
    <property type="match status" value="1"/>
</dbReference>
<evidence type="ECO:0000256" key="1">
    <source>
        <dbReference type="ARBA" id="ARBA00004370"/>
    </source>
</evidence>
<dbReference type="PROSITE" id="PS00538">
    <property type="entry name" value="CHEMOTAXIS_TRANSDUC_1"/>
    <property type="match status" value="1"/>
</dbReference>
<dbReference type="InterPro" id="IPR047347">
    <property type="entry name" value="YvaQ-like_sensor"/>
</dbReference>
<dbReference type="SMART" id="SM00283">
    <property type="entry name" value="MA"/>
    <property type="match status" value="1"/>
</dbReference>
<dbReference type="EMBL" id="CP132353">
    <property type="protein sequence ID" value="WLS80733.1"/>
    <property type="molecule type" value="Genomic_DNA"/>
</dbReference>
<dbReference type="InterPro" id="IPR004090">
    <property type="entry name" value="Chemotax_Me-accpt_rcpt"/>
</dbReference>
<evidence type="ECO:0000256" key="2">
    <source>
        <dbReference type="ARBA" id="ARBA00022500"/>
    </source>
</evidence>
<dbReference type="CDD" id="cd11386">
    <property type="entry name" value="MCP_signal"/>
    <property type="match status" value="1"/>
</dbReference>
<dbReference type="CDD" id="cd19411">
    <property type="entry name" value="MCP2201-like_sensor"/>
    <property type="match status" value="1"/>
</dbReference>
<dbReference type="GO" id="GO:0006935">
    <property type="term" value="P:chemotaxis"/>
    <property type="evidence" value="ECO:0007669"/>
    <property type="project" value="UniProtKB-KW"/>
</dbReference>
<dbReference type="FunFam" id="1.10.287.950:FF:000001">
    <property type="entry name" value="Methyl-accepting chemotaxis sensory transducer"/>
    <property type="match status" value="1"/>
</dbReference>
<evidence type="ECO:0000256" key="6">
    <source>
        <dbReference type="SAM" id="Phobius"/>
    </source>
</evidence>
<dbReference type="InterPro" id="IPR024478">
    <property type="entry name" value="HlyB_4HB_MCP"/>
</dbReference>
<proteinExistence type="inferred from homology"/>
<sequence length="514" mass="54533">MKVSTRLAGGFGLMVLLLALCAGVAINSLNHAREDMNDVVNVKMKKYQLILDMRGSVRDLAIAVRNLALLSDLKDMQPEWERVQKQKQLFIHNREELAQMIQRNAVPAETAAFSKILEREGPAMSGFEKAAQLGLQNLQQETVPYLLNVSRPTQRALQDALNAMTAIQMQNASGAMEESSNESLDATILLAVLVAVSVLFAAGIGFMTLRVLMRQLGGEPAQAQAMAAAIAEGDLTSRMTLRNGDTMSLLASLARMQSGLGEMVKQIKEASTSVALASDEIARGNTELSARTEQQAAALQETAASMEQLTATVKSNTAGASHTAGSAREAAVLVRDGEENVRKMTKTMADISLSAAKVGEITGTIESIAFQTNILALNAAVEAARAGEQGRGFAVVASEVRTLAQRSATAARDIKGLIEATTMRVNEGVTVAESTAENILCVVARVSDLAGAMDEIALASNEQMQGISQVTVAVGQMDGVTQSNAALVEESTTASQSLAEQVHALRGMVDTFRI</sequence>
<dbReference type="RefSeq" id="WP_306212778.1">
    <property type="nucleotide sequence ID" value="NZ_CP132353.1"/>
</dbReference>
<evidence type="ECO:0000259" key="7">
    <source>
        <dbReference type="PROSITE" id="PS50111"/>
    </source>
</evidence>
<dbReference type="Gene3D" id="1.10.287.950">
    <property type="entry name" value="Methyl-accepting chemotaxis protein"/>
    <property type="match status" value="1"/>
</dbReference>
<evidence type="ECO:0000256" key="4">
    <source>
        <dbReference type="ARBA" id="ARBA00029447"/>
    </source>
</evidence>
<dbReference type="GO" id="GO:0004888">
    <property type="term" value="F:transmembrane signaling receptor activity"/>
    <property type="evidence" value="ECO:0007669"/>
    <property type="project" value="InterPro"/>
</dbReference>
<dbReference type="KEGG" id="epi:Q3V30_09750"/>
<dbReference type="Pfam" id="PF00015">
    <property type="entry name" value="MCPsignal"/>
    <property type="match status" value="1"/>
</dbReference>
<keyword evidence="6" id="KW-1133">Transmembrane helix</keyword>
<evidence type="ECO:0000256" key="5">
    <source>
        <dbReference type="PROSITE-ProRule" id="PRU00284"/>
    </source>
</evidence>
<dbReference type="InterPro" id="IPR004091">
    <property type="entry name" value="Chemotax_Me-accpt_rcpt_Me-site"/>
</dbReference>
<protein>
    <submittedName>
        <fullName evidence="8">Methyl-accepting chemotaxis protein</fullName>
    </submittedName>
</protein>
<dbReference type="GO" id="GO:0007165">
    <property type="term" value="P:signal transduction"/>
    <property type="evidence" value="ECO:0007669"/>
    <property type="project" value="UniProtKB-KW"/>
</dbReference>
<reference evidence="8 9" key="1">
    <citation type="submission" date="2023-07" db="EMBL/GenBank/DDBJ databases">
        <title>Pathogenic bacteria of pear tree diseases.</title>
        <authorList>
            <person name="Zhang Z."/>
            <person name="He L."/>
            <person name="Huang R."/>
        </authorList>
    </citation>
    <scope>NUCLEOTIDE SEQUENCE [LARGE SCALE GENOMIC DNA]</scope>
    <source>
        <strain evidence="8 9">DE2</strain>
    </source>
</reference>
<dbReference type="InterPro" id="IPR004089">
    <property type="entry name" value="MCPsignal_dom"/>
</dbReference>
<dbReference type="Pfam" id="PF12729">
    <property type="entry name" value="4HB_MCP_1"/>
    <property type="match status" value="1"/>
</dbReference>
<keyword evidence="3 5" id="KW-0807">Transducer</keyword>
<accession>A0AA50HMX0</accession>
<keyword evidence="9" id="KW-1185">Reference proteome</keyword>
<gene>
    <name evidence="8" type="ORF">Q3V30_09750</name>
</gene>
<dbReference type="SUPFAM" id="SSF58104">
    <property type="entry name" value="Methyl-accepting chemotaxis protein (MCP) signaling domain"/>
    <property type="match status" value="1"/>
</dbReference>
<feature type="transmembrane region" description="Helical" evidence="6">
    <location>
        <begin position="188"/>
        <end position="209"/>
    </location>
</feature>
<keyword evidence="6" id="KW-0472">Membrane</keyword>
<name>A0AA50HMX0_9GAMM</name>
<keyword evidence="6" id="KW-0812">Transmembrane</keyword>
<dbReference type="PRINTS" id="PR00260">
    <property type="entry name" value="CHEMTRNSDUCR"/>
</dbReference>
<dbReference type="PROSITE" id="PS50111">
    <property type="entry name" value="CHEMOTAXIS_TRANSDUC_2"/>
    <property type="match status" value="1"/>
</dbReference>
<comment type="subcellular location">
    <subcellularLocation>
        <location evidence="1">Membrane</location>
    </subcellularLocation>
</comment>
<dbReference type="Proteomes" id="UP001228139">
    <property type="component" value="Chromosome"/>
</dbReference>